<evidence type="ECO:0000256" key="1">
    <source>
        <dbReference type="ARBA" id="ARBA00004496"/>
    </source>
</evidence>
<dbReference type="GO" id="GO:0051015">
    <property type="term" value="F:actin filament binding"/>
    <property type="evidence" value="ECO:0007669"/>
    <property type="project" value="TreeGrafter"/>
</dbReference>
<dbReference type="PANTHER" id="PTHR10407">
    <property type="entry name" value="HUNTINGTIN INTERACTING PROTEIN 1"/>
    <property type="match status" value="1"/>
</dbReference>
<name>A0A6I9YMV5_9SAUR</name>
<evidence type="ECO:0000259" key="3">
    <source>
        <dbReference type="PROSITE" id="PS50945"/>
    </source>
</evidence>
<dbReference type="KEGG" id="tsr:106552083"/>
<dbReference type="AlphaFoldDB" id="A0A6I9YMV5"/>
<dbReference type="GO" id="GO:0030136">
    <property type="term" value="C:clathrin-coated vesicle"/>
    <property type="evidence" value="ECO:0007669"/>
    <property type="project" value="TreeGrafter"/>
</dbReference>
<dbReference type="Gene3D" id="1.20.1410.10">
    <property type="entry name" value="I/LWEQ domain"/>
    <property type="match status" value="1"/>
</dbReference>
<protein>
    <submittedName>
        <fullName evidence="5">Huntingtin-interacting protein 1-related protein-like</fullName>
    </submittedName>
</protein>
<dbReference type="PROSITE" id="PS50945">
    <property type="entry name" value="I_LWEQ"/>
    <property type="match status" value="1"/>
</dbReference>
<dbReference type="GO" id="GO:0032051">
    <property type="term" value="F:clathrin light chain binding"/>
    <property type="evidence" value="ECO:0007669"/>
    <property type="project" value="TreeGrafter"/>
</dbReference>
<evidence type="ECO:0000313" key="5">
    <source>
        <dbReference type="RefSeq" id="XP_013925748.1"/>
    </source>
</evidence>
<comment type="subcellular location">
    <subcellularLocation>
        <location evidence="1">Cytoplasm</location>
    </subcellularLocation>
</comment>
<dbReference type="GO" id="GO:0030864">
    <property type="term" value="C:cortical actin cytoskeleton"/>
    <property type="evidence" value="ECO:0007669"/>
    <property type="project" value="TreeGrafter"/>
</dbReference>
<keyword evidence="2" id="KW-0963">Cytoplasm</keyword>
<dbReference type="PANTHER" id="PTHR10407:SF10">
    <property type="entry name" value="HUNTINGTIN-INTERACTING PROTEIN 1-RELATED PROTEIN"/>
    <property type="match status" value="1"/>
</dbReference>
<dbReference type="GeneID" id="106552083"/>
<organism evidence="4 5">
    <name type="scientific">Thamnophis sirtalis</name>
    <dbReference type="NCBI Taxonomy" id="35019"/>
    <lineage>
        <taxon>Eukaryota</taxon>
        <taxon>Metazoa</taxon>
        <taxon>Chordata</taxon>
        <taxon>Craniata</taxon>
        <taxon>Vertebrata</taxon>
        <taxon>Euteleostomi</taxon>
        <taxon>Lepidosauria</taxon>
        <taxon>Squamata</taxon>
        <taxon>Bifurcata</taxon>
        <taxon>Unidentata</taxon>
        <taxon>Episquamata</taxon>
        <taxon>Toxicofera</taxon>
        <taxon>Serpentes</taxon>
        <taxon>Colubroidea</taxon>
        <taxon>Colubridae</taxon>
        <taxon>Natricinae</taxon>
        <taxon>Thamnophis</taxon>
    </lineage>
</organism>
<dbReference type="GO" id="GO:0007015">
    <property type="term" value="P:actin filament organization"/>
    <property type="evidence" value="ECO:0007669"/>
    <property type="project" value="TreeGrafter"/>
</dbReference>
<dbReference type="GO" id="GO:0080025">
    <property type="term" value="F:phosphatidylinositol-3,5-bisphosphate binding"/>
    <property type="evidence" value="ECO:0007669"/>
    <property type="project" value="TreeGrafter"/>
</dbReference>
<accession>A0A6I9YMV5</accession>
<sequence length="194" mass="21324">MPNTAIKGRTDSRERWPPSALNATRFSGCSAFSPFPSFSLFVSDASGLVAALAQFAHLAADAIVNGSATSHLAPTDHADKLTESCRDCGQHSLDYLKKLKDKQSLREADPAELRTTLQRLFQLGQELRPKSLDIREEELGDLVDKEMATTSAAVEDAVRRIEEMMNQARVETSGVKLEVNERILNSCTDLMKVS</sequence>
<dbReference type="GO" id="GO:0035615">
    <property type="term" value="F:clathrin adaptor activity"/>
    <property type="evidence" value="ECO:0007669"/>
    <property type="project" value="TreeGrafter"/>
</dbReference>
<dbReference type="OrthoDB" id="8178130at2759"/>
<dbReference type="GO" id="GO:0043325">
    <property type="term" value="F:phosphatidylinositol-3,4-bisphosphate binding"/>
    <property type="evidence" value="ECO:0007669"/>
    <property type="project" value="TreeGrafter"/>
</dbReference>
<keyword evidence="4" id="KW-1185">Reference proteome</keyword>
<dbReference type="RefSeq" id="XP_013925748.1">
    <property type="nucleotide sequence ID" value="XM_014070273.1"/>
</dbReference>
<gene>
    <name evidence="5" type="primary">LOC106552083</name>
</gene>
<dbReference type="GO" id="GO:0048268">
    <property type="term" value="P:clathrin coat assembly"/>
    <property type="evidence" value="ECO:0007669"/>
    <property type="project" value="TreeGrafter"/>
</dbReference>
<dbReference type="SUPFAM" id="SSF109885">
    <property type="entry name" value="I/LWEQ domain"/>
    <property type="match status" value="1"/>
</dbReference>
<feature type="domain" description="I/LWEQ" evidence="3">
    <location>
        <begin position="131"/>
        <end position="194"/>
    </location>
</feature>
<dbReference type="GO" id="GO:0006897">
    <property type="term" value="P:endocytosis"/>
    <property type="evidence" value="ECO:0007669"/>
    <property type="project" value="InterPro"/>
</dbReference>
<dbReference type="InterPro" id="IPR035964">
    <property type="entry name" value="I/LWEQ_dom_sf"/>
</dbReference>
<evidence type="ECO:0000313" key="4">
    <source>
        <dbReference type="Proteomes" id="UP000504617"/>
    </source>
</evidence>
<dbReference type="Proteomes" id="UP000504617">
    <property type="component" value="Unplaced"/>
</dbReference>
<reference evidence="5" key="1">
    <citation type="submission" date="2025-08" db="UniProtKB">
        <authorList>
            <consortium name="RefSeq"/>
        </authorList>
    </citation>
    <scope>IDENTIFICATION</scope>
</reference>
<dbReference type="InterPro" id="IPR002558">
    <property type="entry name" value="ILWEQ_dom"/>
</dbReference>
<dbReference type="InterPro" id="IPR030224">
    <property type="entry name" value="Sla2_fam"/>
</dbReference>
<evidence type="ECO:0000256" key="2">
    <source>
        <dbReference type="ARBA" id="ARBA00022490"/>
    </source>
</evidence>
<proteinExistence type="predicted"/>